<dbReference type="EMBL" id="JACORT010000006">
    <property type="protein sequence ID" value="MBC5784210.1"/>
    <property type="molecule type" value="Genomic_DNA"/>
</dbReference>
<evidence type="ECO:0000313" key="1">
    <source>
        <dbReference type="EMBL" id="MBC5784210.1"/>
    </source>
</evidence>
<dbReference type="AlphaFoldDB" id="A0A923SBT5"/>
<proteinExistence type="predicted"/>
<gene>
    <name evidence="1" type="ORF">H8N03_14750</name>
</gene>
<comment type="caution">
    <text evidence="1">The sequence shown here is derived from an EMBL/GenBank/DDBJ whole genome shotgun (WGS) entry which is preliminary data.</text>
</comment>
<evidence type="ECO:0000313" key="2">
    <source>
        <dbReference type="Proteomes" id="UP000608513"/>
    </source>
</evidence>
<protein>
    <submittedName>
        <fullName evidence="1">Uncharacterized protein</fullName>
    </submittedName>
</protein>
<name>A0A923SBT5_9BURK</name>
<keyword evidence="2" id="KW-1185">Reference proteome</keyword>
<dbReference type="Proteomes" id="UP000608513">
    <property type="component" value="Unassembled WGS sequence"/>
</dbReference>
<accession>A0A923SBT5</accession>
<reference evidence="1" key="1">
    <citation type="submission" date="2020-08" db="EMBL/GenBank/DDBJ databases">
        <title>Ramlibacter sp. USB13 16S ribosomal RNA gene genome sequencing and assembly.</title>
        <authorList>
            <person name="Kang M."/>
        </authorList>
    </citation>
    <scope>NUCLEOTIDE SEQUENCE</scope>
    <source>
        <strain evidence="1">USB13</strain>
    </source>
</reference>
<sequence>MPLAAQALCTSDGVAQPGALLERFVSADCADCWRDRATPEPAAGSFAIDWVVPGTRGDDAPLAAVALDEATERLATLGRSAPQGSDAVFGRRQGAAVGLRLAQGDAFNDYIGTSIELKSAGRGPWQAWLLLVEQLPAGTEGSPVERHLVRNVFRPDWSQPAKGHADGRAMQIHDGAKPERLRLVAVLADSRGRIRAISRTACSG</sequence>
<organism evidence="1 2">
    <name type="scientific">Ramlibacter cellulosilyticus</name>
    <dbReference type="NCBI Taxonomy" id="2764187"/>
    <lineage>
        <taxon>Bacteria</taxon>
        <taxon>Pseudomonadati</taxon>
        <taxon>Pseudomonadota</taxon>
        <taxon>Betaproteobacteria</taxon>
        <taxon>Burkholderiales</taxon>
        <taxon>Comamonadaceae</taxon>
        <taxon>Ramlibacter</taxon>
    </lineage>
</organism>